<organism evidence="2 3">
    <name type="scientific">Salipiger mucosus DSM 16094</name>
    <dbReference type="NCBI Taxonomy" id="1123237"/>
    <lineage>
        <taxon>Bacteria</taxon>
        <taxon>Pseudomonadati</taxon>
        <taxon>Pseudomonadota</taxon>
        <taxon>Alphaproteobacteria</taxon>
        <taxon>Rhodobacterales</taxon>
        <taxon>Roseobacteraceae</taxon>
        <taxon>Salipiger</taxon>
    </lineage>
</organism>
<dbReference type="OrthoDB" id="9813316at2"/>
<protein>
    <submittedName>
        <fullName evidence="2">Uncharacterized protein</fullName>
    </submittedName>
</protein>
<evidence type="ECO:0000313" key="3">
    <source>
        <dbReference type="Proteomes" id="UP000015347"/>
    </source>
</evidence>
<keyword evidence="1" id="KW-0175">Coiled coil</keyword>
<accession>S9R0B8</accession>
<keyword evidence="3" id="KW-1185">Reference proteome</keyword>
<proteinExistence type="predicted"/>
<name>S9R0B8_9RHOB</name>
<dbReference type="EMBL" id="APVH01000009">
    <property type="protein sequence ID" value="EPX85312.1"/>
    <property type="molecule type" value="Genomic_DNA"/>
</dbReference>
<dbReference type="RefSeq" id="WP_020039881.1">
    <property type="nucleotide sequence ID" value="NZ_KE557273.1"/>
</dbReference>
<sequence>MTEREDCIEKARAHLADWTAEIEAMEARMNQAPDAAKVYYAKTLTFMRQRRDDAEAELAKVQSADEGAWPAIQADFHEAWEEIASAIRDTRSRF</sequence>
<dbReference type="AlphaFoldDB" id="S9R0B8"/>
<evidence type="ECO:0000313" key="2">
    <source>
        <dbReference type="EMBL" id="EPX85312.1"/>
    </source>
</evidence>
<gene>
    <name evidence="2" type="ORF">Salmuc_02691</name>
</gene>
<comment type="caution">
    <text evidence="2">The sequence shown here is derived from an EMBL/GenBank/DDBJ whole genome shotgun (WGS) entry which is preliminary data.</text>
</comment>
<dbReference type="STRING" id="1123237.Salmuc_02691"/>
<reference evidence="3" key="1">
    <citation type="journal article" date="2014" name="Stand. Genomic Sci.">
        <title>Genome sequence of the exopolysaccharide-producing Salipiger mucosus type strain (DSM 16094(T)), a moderately halophilic member of the Roseobacter clade.</title>
        <authorList>
            <person name="Riedel T."/>
            <person name="Spring S."/>
            <person name="Fiebig A."/>
            <person name="Petersen J."/>
            <person name="Kyrpides N.C."/>
            <person name="Goker M."/>
            <person name="Klenk H.P."/>
        </authorList>
    </citation>
    <scope>NUCLEOTIDE SEQUENCE [LARGE SCALE GENOMIC DNA]</scope>
    <source>
        <strain evidence="3">DSM 16094</strain>
    </source>
</reference>
<dbReference type="Proteomes" id="UP000015347">
    <property type="component" value="Unassembled WGS sequence"/>
</dbReference>
<feature type="coiled-coil region" evidence="1">
    <location>
        <begin position="8"/>
        <end position="64"/>
    </location>
</feature>
<dbReference type="HOGENOM" id="CLU_142668_2_1_5"/>
<evidence type="ECO:0000256" key="1">
    <source>
        <dbReference type="SAM" id="Coils"/>
    </source>
</evidence>